<evidence type="ECO:0000256" key="2">
    <source>
        <dbReference type="ARBA" id="ARBA00006679"/>
    </source>
</evidence>
<dbReference type="EMBL" id="BQKK01000002">
    <property type="protein sequence ID" value="GJN42898.1"/>
    <property type="molecule type" value="Genomic_DNA"/>
</dbReference>
<evidence type="ECO:0000256" key="8">
    <source>
        <dbReference type="SAM" id="Phobius"/>
    </source>
</evidence>
<name>A0AAV5G2T6_CORAM</name>
<keyword evidence="3" id="KW-1003">Cell membrane</keyword>
<gene>
    <name evidence="9" type="ORF">CAT723_13770</name>
</gene>
<feature type="transmembrane region" description="Helical" evidence="8">
    <location>
        <begin position="174"/>
        <end position="202"/>
    </location>
</feature>
<comment type="subcellular location">
    <subcellularLocation>
        <location evidence="1">Cell membrane</location>
        <topology evidence="1">Multi-pass membrane protein</topology>
    </subcellularLocation>
</comment>
<dbReference type="InterPro" id="IPR032808">
    <property type="entry name" value="DoxX"/>
</dbReference>
<feature type="transmembrane region" description="Helical" evidence="8">
    <location>
        <begin position="265"/>
        <end position="285"/>
    </location>
</feature>
<evidence type="ECO:0000313" key="10">
    <source>
        <dbReference type="Proteomes" id="UP001054925"/>
    </source>
</evidence>
<feature type="transmembrane region" description="Helical" evidence="8">
    <location>
        <begin position="223"/>
        <end position="245"/>
    </location>
</feature>
<keyword evidence="4 8" id="KW-0812">Transmembrane</keyword>
<reference evidence="9" key="1">
    <citation type="submission" date="2021-12" db="EMBL/GenBank/DDBJ databases">
        <title>Draft genome sequence of Corynebacterium ammoniagenes strain T-723.</title>
        <authorList>
            <person name="Matsuzawa M."/>
            <person name="Hiratani M."/>
            <person name="Abe I."/>
            <person name="Tsuji Y."/>
            <person name="Nakamura J."/>
        </authorList>
    </citation>
    <scope>NUCLEOTIDE SEQUENCE</scope>
    <source>
        <strain evidence="9">T-723</strain>
    </source>
</reference>
<evidence type="ECO:0000256" key="3">
    <source>
        <dbReference type="ARBA" id="ARBA00022475"/>
    </source>
</evidence>
<dbReference type="AlphaFoldDB" id="A0AAV5G2T6"/>
<evidence type="ECO:0000313" key="9">
    <source>
        <dbReference type="EMBL" id="GJN42898.1"/>
    </source>
</evidence>
<proteinExistence type="inferred from homology"/>
<keyword evidence="6 8" id="KW-0472">Membrane</keyword>
<dbReference type="PANTHER" id="PTHR33452:SF1">
    <property type="entry name" value="INNER MEMBRANE PROTEIN YPHA-RELATED"/>
    <property type="match status" value="1"/>
</dbReference>
<evidence type="ECO:0000256" key="5">
    <source>
        <dbReference type="ARBA" id="ARBA00022989"/>
    </source>
</evidence>
<comment type="caution">
    <text evidence="9">The sequence shown here is derived from an EMBL/GenBank/DDBJ whole genome shotgun (WGS) entry which is preliminary data.</text>
</comment>
<evidence type="ECO:0000256" key="6">
    <source>
        <dbReference type="ARBA" id="ARBA00023136"/>
    </source>
</evidence>
<feature type="region of interest" description="Disordered" evidence="7">
    <location>
        <begin position="1"/>
        <end position="48"/>
    </location>
</feature>
<feature type="compositionally biased region" description="Polar residues" evidence="7">
    <location>
        <begin position="1"/>
        <end position="11"/>
    </location>
</feature>
<dbReference type="PANTHER" id="PTHR33452">
    <property type="entry name" value="OXIDOREDUCTASE CATD-RELATED"/>
    <property type="match status" value="1"/>
</dbReference>
<accession>A0AAV5G2T6</accession>
<evidence type="ECO:0000256" key="7">
    <source>
        <dbReference type="SAM" id="MobiDB-lite"/>
    </source>
</evidence>
<organism evidence="9 10">
    <name type="scientific">Corynebacterium ammoniagenes</name>
    <name type="common">Brevibacterium ammoniagenes</name>
    <dbReference type="NCBI Taxonomy" id="1697"/>
    <lineage>
        <taxon>Bacteria</taxon>
        <taxon>Bacillati</taxon>
        <taxon>Actinomycetota</taxon>
        <taxon>Actinomycetes</taxon>
        <taxon>Mycobacteriales</taxon>
        <taxon>Corynebacteriaceae</taxon>
        <taxon>Corynebacterium</taxon>
    </lineage>
</organism>
<evidence type="ECO:0000256" key="4">
    <source>
        <dbReference type="ARBA" id="ARBA00022692"/>
    </source>
</evidence>
<sequence length="292" mass="30062">MGPTTGSQNNSYDDRDFASRNASFEEEPTTVTPAADYGYEPTTVQPAASPAGDAANYGAAGAGAAGVGAAGAGMASTQHFDSPSQYSDETAMSLDADSAAAAQYEEEKALRRQYGKRGTIDFGLLFIRIALGGYLIIEGVRTLFSIGASAGISGLEGEYANYAMSNLLATGLPVLQLVAGVFLVLGLLTPLAAMAAMVATGFMAIHELAASGTGLDIFAWPEALWLALVLFVVNVGVQFTGPGFISVDSALGVKALSSPARRPLASSWIFFILGAAALVAVWWFGAGINPLN</sequence>
<feature type="transmembrane region" description="Helical" evidence="8">
    <location>
        <begin position="118"/>
        <end position="137"/>
    </location>
</feature>
<dbReference type="InterPro" id="IPR051907">
    <property type="entry name" value="DoxX-like_oxidoreductase"/>
</dbReference>
<dbReference type="Proteomes" id="UP001054925">
    <property type="component" value="Unassembled WGS sequence"/>
</dbReference>
<dbReference type="GO" id="GO:0005886">
    <property type="term" value="C:plasma membrane"/>
    <property type="evidence" value="ECO:0007669"/>
    <property type="project" value="UniProtKB-SubCell"/>
</dbReference>
<keyword evidence="5 8" id="KW-1133">Transmembrane helix</keyword>
<protein>
    <submittedName>
        <fullName evidence="9">Membrane protein</fullName>
    </submittedName>
</protein>
<comment type="similarity">
    <text evidence="2">Belongs to the DoxX family.</text>
</comment>
<dbReference type="Pfam" id="PF07681">
    <property type="entry name" value="DoxX"/>
    <property type="match status" value="1"/>
</dbReference>
<evidence type="ECO:0000256" key="1">
    <source>
        <dbReference type="ARBA" id="ARBA00004651"/>
    </source>
</evidence>